<organism evidence="11 12">
    <name type="scientific">Mitosporidium daphniae</name>
    <dbReference type="NCBI Taxonomy" id="1485682"/>
    <lineage>
        <taxon>Eukaryota</taxon>
        <taxon>Fungi</taxon>
        <taxon>Fungi incertae sedis</taxon>
        <taxon>Microsporidia</taxon>
        <taxon>Mitosporidium</taxon>
    </lineage>
</organism>
<dbReference type="GO" id="GO:0017176">
    <property type="term" value="F:phosphatidylinositol N-acetylglucosaminyltransferase activity"/>
    <property type="evidence" value="ECO:0007669"/>
    <property type="project" value="UniProtKB-EC"/>
</dbReference>
<evidence type="ECO:0000259" key="10">
    <source>
        <dbReference type="Pfam" id="PF08288"/>
    </source>
</evidence>
<dbReference type="Gene3D" id="3.40.50.2000">
    <property type="entry name" value="Glycogen Phosphorylase B"/>
    <property type="match status" value="2"/>
</dbReference>
<dbReference type="PANTHER" id="PTHR45871:SF1">
    <property type="entry name" value="PHOSPHATIDYLINOSITOL N-ACETYLGLUCOSAMINYLTRANSFERASE SUBUNIT A"/>
    <property type="match status" value="1"/>
</dbReference>
<comment type="function">
    <text evidence="1">Catalytic subunit in the complex catalyzing the transfer of N-acetylglucosamine from UDP-N-acetylglucosamine to phosphatidylinositol, the first step of GPI biosynthesis.</text>
</comment>
<evidence type="ECO:0000313" key="12">
    <source>
        <dbReference type="Proteomes" id="UP000029725"/>
    </source>
</evidence>
<dbReference type="FunFam" id="3.40.50.2000:FF:000026">
    <property type="entry name" value="Phosphatidylinositol N-acetylglucosaminyltransferase subunit A"/>
    <property type="match status" value="1"/>
</dbReference>
<feature type="domain" description="Glycosyl transferase family 1" evidence="9">
    <location>
        <begin position="201"/>
        <end position="347"/>
    </location>
</feature>
<evidence type="ECO:0000256" key="1">
    <source>
        <dbReference type="ARBA" id="ARBA00003265"/>
    </source>
</evidence>
<dbReference type="GeneID" id="25258253"/>
<accession>A0A098VYQ0</accession>
<evidence type="ECO:0000256" key="2">
    <source>
        <dbReference type="ARBA" id="ARBA00004687"/>
    </source>
</evidence>
<dbReference type="InterPro" id="IPR039507">
    <property type="entry name" value="PIG-A/GPI3"/>
</dbReference>
<evidence type="ECO:0000256" key="5">
    <source>
        <dbReference type="ARBA" id="ARBA00022676"/>
    </source>
</evidence>
<dbReference type="RefSeq" id="XP_013239283.1">
    <property type="nucleotide sequence ID" value="XM_013383829.1"/>
</dbReference>
<dbReference type="Proteomes" id="UP000029725">
    <property type="component" value="Unassembled WGS sequence"/>
</dbReference>
<dbReference type="Pfam" id="PF08288">
    <property type="entry name" value="PIGA"/>
    <property type="match status" value="1"/>
</dbReference>
<dbReference type="GO" id="GO:0006506">
    <property type="term" value="P:GPI anchor biosynthetic process"/>
    <property type="evidence" value="ECO:0007669"/>
    <property type="project" value="UniProtKB-UniPathway"/>
</dbReference>
<dbReference type="CDD" id="cd03796">
    <property type="entry name" value="GT4_PIG-A-like"/>
    <property type="match status" value="1"/>
</dbReference>
<evidence type="ECO:0000256" key="8">
    <source>
        <dbReference type="ARBA" id="ARBA00068617"/>
    </source>
</evidence>
<dbReference type="GO" id="GO:0000506">
    <property type="term" value="C:glycosylphosphatidylinositol-N-acetylglucosaminyltransferase (GPI-GnT) complex"/>
    <property type="evidence" value="ECO:0007669"/>
    <property type="project" value="InterPro"/>
</dbReference>
<dbReference type="InterPro" id="IPR001296">
    <property type="entry name" value="Glyco_trans_1"/>
</dbReference>
<evidence type="ECO:0000313" key="11">
    <source>
        <dbReference type="EMBL" id="KGG52856.1"/>
    </source>
</evidence>
<feature type="domain" description="PIGA GPI anchor biosynthesis" evidence="10">
    <location>
        <begin position="45"/>
        <end position="134"/>
    </location>
</feature>
<dbReference type="OrthoDB" id="734129at2759"/>
<dbReference type="InterPro" id="IPR013234">
    <property type="entry name" value="PIGA_GPI_anchor_biosynthesis"/>
</dbReference>
<comment type="caution">
    <text evidence="11">The sequence shown here is derived from an EMBL/GenBank/DDBJ whole genome shotgun (WGS) entry which is preliminary data.</text>
</comment>
<gene>
    <name evidence="11" type="ORF">DI09_12p240</name>
</gene>
<evidence type="ECO:0000256" key="7">
    <source>
        <dbReference type="ARBA" id="ARBA00032160"/>
    </source>
</evidence>
<keyword evidence="6" id="KW-0808">Transferase</keyword>
<dbReference type="AlphaFoldDB" id="A0A098VYQ0"/>
<evidence type="ECO:0000256" key="3">
    <source>
        <dbReference type="ARBA" id="ARBA00012420"/>
    </source>
</evidence>
<keyword evidence="12" id="KW-1185">Reference proteome</keyword>
<proteinExistence type="predicted"/>
<protein>
    <recommendedName>
        <fullName evidence="8">Phosphatidylinositol N-acetylglucosaminyltransferase GPI3 subunit</fullName>
        <ecNumber evidence="3">2.4.1.198</ecNumber>
    </recommendedName>
    <alternativeName>
        <fullName evidence="7">GlcNAc-PI synthesis protein</fullName>
    </alternativeName>
</protein>
<dbReference type="EMBL" id="JMKJ01000033">
    <property type="protein sequence ID" value="KGG52856.1"/>
    <property type="molecule type" value="Genomic_DNA"/>
</dbReference>
<dbReference type="PANTHER" id="PTHR45871">
    <property type="entry name" value="N-ACETYLGLUCOSAMINYL-PHOSPHATIDYLINOSITOL BIOSYNTHETIC PROTEIN"/>
    <property type="match status" value="1"/>
</dbReference>
<dbReference type="EC" id="2.4.1.198" evidence="3"/>
<keyword evidence="5" id="KW-0328">Glycosyltransferase</keyword>
<sequence>MVSDFFYPNIGGVETHLYCLAQCLIARGHKVILADVHFLIVIVTHAYGSRIGIRYLLNGLKTYYLPGAIVYNQSTLPTVFAFFPRLRAIFVREQINIVHGHQAFSNLSYEAILHAKTMGLKTCFTDHSLFGFADTSSILMNKCLKFSLSDIDHIICVSNTRFEWLVDRSKENTVLRAALDPHRVSVIPNAIIPEHLTPDPHASDPNFITIVILSRLVYRKGMDLLLAIIPKICTTFPYVKFLIAGDGPKKIDLEQMVECHFLHGRVQLLGSFKHHQVREVLIQGNIFLNTSLTEAFCIAILEAASCGLLVVSTKVGGIPEVLPSHMIHLCKPEVDDLLSELSKAIAKFRENGNKPPFDMLSFHREIARCYSWSNVAKRTEIVYNRCLLESVYSTTLIERLRRLDECNCPSPQILWMRKVVRKDALPPHYFGLLPFAFARIPDACNVDGSGTGAS</sequence>
<reference evidence="11 12" key="1">
    <citation type="submission" date="2014-04" db="EMBL/GenBank/DDBJ databases">
        <title>A new species of microsporidia sheds light on the evolution of extreme parasitism.</title>
        <authorList>
            <person name="Haag K.L."/>
            <person name="James T.Y."/>
            <person name="Larsson R."/>
            <person name="Schaer T.M."/>
            <person name="Refardt D."/>
            <person name="Pombert J.-F."/>
            <person name="Ebert D."/>
        </authorList>
    </citation>
    <scope>NUCLEOTIDE SEQUENCE [LARGE SCALE GENOMIC DNA]</scope>
    <source>
        <strain evidence="11 12">UGP3</strain>
        <tissue evidence="11">Spores</tissue>
    </source>
</reference>
<dbReference type="HOGENOM" id="CLU_009583_19_0_1"/>
<dbReference type="VEuPathDB" id="MicrosporidiaDB:DI09_12p240"/>
<dbReference type="UniPathway" id="UPA00196"/>
<comment type="pathway">
    <text evidence="2">Glycolipid biosynthesis; glycosylphosphatidylinositol-anchor biosynthesis.</text>
</comment>
<evidence type="ECO:0000256" key="4">
    <source>
        <dbReference type="ARBA" id="ARBA00022502"/>
    </source>
</evidence>
<dbReference type="SUPFAM" id="SSF53756">
    <property type="entry name" value="UDP-Glycosyltransferase/glycogen phosphorylase"/>
    <property type="match status" value="1"/>
</dbReference>
<evidence type="ECO:0000256" key="6">
    <source>
        <dbReference type="ARBA" id="ARBA00022679"/>
    </source>
</evidence>
<dbReference type="Pfam" id="PF00534">
    <property type="entry name" value="Glycos_transf_1"/>
    <property type="match status" value="1"/>
</dbReference>
<evidence type="ECO:0000259" key="9">
    <source>
        <dbReference type="Pfam" id="PF00534"/>
    </source>
</evidence>
<keyword evidence="4" id="KW-0337">GPI-anchor biosynthesis</keyword>
<name>A0A098VYQ0_9MICR</name>